<dbReference type="GO" id="GO:0003676">
    <property type="term" value="F:nucleic acid binding"/>
    <property type="evidence" value="ECO:0007669"/>
    <property type="project" value="InterPro"/>
</dbReference>
<evidence type="ECO:0000256" key="6">
    <source>
        <dbReference type="ARBA" id="ARBA00023242"/>
    </source>
</evidence>
<dbReference type="InterPro" id="IPR034004">
    <property type="entry name" value="Zn_ribbon_RPA12_C"/>
</dbReference>
<organism evidence="12 13">
    <name type="scientific">Klebsormidium nitens</name>
    <name type="common">Green alga</name>
    <name type="synonym">Ulothrix nitens</name>
    <dbReference type="NCBI Taxonomy" id="105231"/>
    <lineage>
        <taxon>Eukaryota</taxon>
        <taxon>Viridiplantae</taxon>
        <taxon>Streptophyta</taxon>
        <taxon>Klebsormidiophyceae</taxon>
        <taxon>Klebsormidiales</taxon>
        <taxon>Klebsormidiaceae</taxon>
        <taxon>Klebsormidium</taxon>
    </lineage>
</organism>
<keyword evidence="6 7" id="KW-0539">Nucleus</keyword>
<feature type="binding site" evidence="8">
    <location>
        <position position="26"/>
    </location>
    <ligand>
        <name>Zn(2+)</name>
        <dbReference type="ChEBI" id="CHEBI:29105"/>
        <label>1</label>
    </ligand>
</feature>
<dbReference type="PANTHER" id="PTHR11239:SF14">
    <property type="entry name" value="DNA-DIRECTED RNA POLYMERASE I SUBUNIT RPA12"/>
    <property type="match status" value="1"/>
</dbReference>
<dbReference type="Pfam" id="PF01096">
    <property type="entry name" value="Zn_ribbon_TFIIS"/>
    <property type="match status" value="1"/>
</dbReference>
<feature type="binding site" evidence="8">
    <location>
        <position position="136"/>
    </location>
    <ligand>
        <name>Zn(2+)</name>
        <dbReference type="ChEBI" id="CHEBI:29105"/>
        <label>2</label>
    </ligand>
</feature>
<feature type="zinc finger region" description="C4-type" evidence="9">
    <location>
        <begin position="23"/>
        <end position="44"/>
    </location>
</feature>
<feature type="binding site" evidence="8">
    <location>
        <position position="133"/>
    </location>
    <ligand>
        <name>Zn(2+)</name>
        <dbReference type="ChEBI" id="CHEBI:29105"/>
        <label>2</label>
    </ligand>
</feature>
<dbReference type="SMART" id="SM00440">
    <property type="entry name" value="ZnF_C2C2"/>
    <property type="match status" value="1"/>
</dbReference>
<evidence type="ECO:0000313" key="12">
    <source>
        <dbReference type="EMBL" id="GAQ87008.1"/>
    </source>
</evidence>
<protein>
    <recommendedName>
        <fullName evidence="7">DNA-directed RNA polymerase subunit</fullName>
    </recommendedName>
</protein>
<reference evidence="12 13" key="1">
    <citation type="journal article" date="2014" name="Nat. Commun.">
        <title>Klebsormidium flaccidum genome reveals primary factors for plant terrestrial adaptation.</title>
        <authorList>
            <person name="Hori K."/>
            <person name="Maruyama F."/>
            <person name="Fujisawa T."/>
            <person name="Togashi T."/>
            <person name="Yamamoto N."/>
            <person name="Seo M."/>
            <person name="Sato S."/>
            <person name="Yamada T."/>
            <person name="Mori H."/>
            <person name="Tajima N."/>
            <person name="Moriyama T."/>
            <person name="Ikeuchi M."/>
            <person name="Watanabe M."/>
            <person name="Wada H."/>
            <person name="Kobayashi K."/>
            <person name="Saito M."/>
            <person name="Masuda T."/>
            <person name="Sasaki-Sekimoto Y."/>
            <person name="Mashiguchi K."/>
            <person name="Awai K."/>
            <person name="Shimojima M."/>
            <person name="Masuda S."/>
            <person name="Iwai M."/>
            <person name="Nobusawa T."/>
            <person name="Narise T."/>
            <person name="Kondo S."/>
            <person name="Saito H."/>
            <person name="Sato R."/>
            <person name="Murakawa M."/>
            <person name="Ihara Y."/>
            <person name="Oshima-Yamada Y."/>
            <person name="Ohtaka K."/>
            <person name="Satoh M."/>
            <person name="Sonobe K."/>
            <person name="Ishii M."/>
            <person name="Ohtani R."/>
            <person name="Kanamori-Sato M."/>
            <person name="Honoki R."/>
            <person name="Miyazaki D."/>
            <person name="Mochizuki H."/>
            <person name="Umetsu J."/>
            <person name="Higashi K."/>
            <person name="Shibata D."/>
            <person name="Kamiya Y."/>
            <person name="Sato N."/>
            <person name="Nakamura Y."/>
            <person name="Tabata S."/>
            <person name="Ida S."/>
            <person name="Kurokawa K."/>
            <person name="Ohta H."/>
        </authorList>
    </citation>
    <scope>NUCLEOTIDE SEQUENCE [LARGE SCALE GENOMIC DNA]</scope>
    <source>
        <strain evidence="12 13">NIES-2285</strain>
    </source>
</reference>
<keyword evidence="5 8" id="KW-0862">Zinc</keyword>
<evidence type="ECO:0000313" key="13">
    <source>
        <dbReference type="Proteomes" id="UP000054558"/>
    </source>
</evidence>
<dbReference type="PIRSF" id="PIRSF005586">
    <property type="entry name" value="RNApol_RpoM"/>
    <property type="match status" value="1"/>
</dbReference>
<dbReference type="PROSITE" id="PS51133">
    <property type="entry name" value="ZF_TFIIS_2"/>
    <property type="match status" value="1"/>
</dbReference>
<dbReference type="GO" id="GO:0003899">
    <property type="term" value="F:DNA-directed RNA polymerase activity"/>
    <property type="evidence" value="ECO:0007669"/>
    <property type="project" value="InterPro"/>
</dbReference>
<comment type="subcellular location">
    <subcellularLocation>
        <location evidence="1">Nucleus</location>
        <location evidence="1">Nucleolus</location>
    </subcellularLocation>
</comment>
<evidence type="ECO:0000256" key="9">
    <source>
        <dbReference type="PIRSR" id="PIRSR005586-2"/>
    </source>
</evidence>
<dbReference type="GO" id="GO:0008270">
    <property type="term" value="F:zinc ion binding"/>
    <property type="evidence" value="ECO:0007669"/>
    <property type="project" value="UniProtKB-KW"/>
</dbReference>
<gene>
    <name evidence="12" type="ORF">KFL_003250110</name>
</gene>
<feature type="compositionally biased region" description="Basic and acidic residues" evidence="10">
    <location>
        <begin position="89"/>
        <end position="101"/>
    </location>
</feature>
<evidence type="ECO:0000256" key="10">
    <source>
        <dbReference type="SAM" id="MobiDB-lite"/>
    </source>
</evidence>
<dbReference type="InterPro" id="IPR012164">
    <property type="entry name" value="Rpa12/Rpb9/Rpc10/TFS"/>
</dbReference>
<dbReference type="AlphaFoldDB" id="A0A1Y1IFX1"/>
<keyword evidence="2 7" id="KW-0240">DNA-directed RNA polymerase</keyword>
<evidence type="ECO:0000256" key="1">
    <source>
        <dbReference type="ARBA" id="ARBA00004604"/>
    </source>
</evidence>
<evidence type="ECO:0000256" key="2">
    <source>
        <dbReference type="ARBA" id="ARBA00022478"/>
    </source>
</evidence>
<feature type="domain" description="TFIIS-type" evidence="11">
    <location>
        <begin position="101"/>
        <end position="141"/>
    </location>
</feature>
<dbReference type="GO" id="GO:0000428">
    <property type="term" value="C:DNA-directed RNA polymerase complex"/>
    <property type="evidence" value="ECO:0007669"/>
    <property type="project" value="UniProtKB-KW"/>
</dbReference>
<evidence type="ECO:0000256" key="5">
    <source>
        <dbReference type="ARBA" id="ARBA00022833"/>
    </source>
</evidence>
<dbReference type="SUPFAM" id="SSF57783">
    <property type="entry name" value="Zinc beta-ribbon"/>
    <property type="match status" value="1"/>
</dbReference>
<feature type="binding site" evidence="8">
    <location>
        <position position="105"/>
    </location>
    <ligand>
        <name>Zn(2+)</name>
        <dbReference type="ChEBI" id="CHEBI:29105"/>
        <label>2</label>
    </ligand>
</feature>
<dbReference type="CDD" id="cd10507">
    <property type="entry name" value="Zn-ribbon_RPA12"/>
    <property type="match status" value="1"/>
</dbReference>
<dbReference type="GO" id="GO:0006351">
    <property type="term" value="P:DNA-templated transcription"/>
    <property type="evidence" value="ECO:0007669"/>
    <property type="project" value="InterPro"/>
</dbReference>
<evidence type="ECO:0000256" key="4">
    <source>
        <dbReference type="ARBA" id="ARBA00022771"/>
    </source>
</evidence>
<dbReference type="PANTHER" id="PTHR11239">
    <property type="entry name" value="DNA-DIRECTED RNA POLYMERASE"/>
    <property type="match status" value="1"/>
</dbReference>
<evidence type="ECO:0000256" key="8">
    <source>
        <dbReference type="PIRSR" id="PIRSR005586-1"/>
    </source>
</evidence>
<evidence type="ECO:0000256" key="3">
    <source>
        <dbReference type="ARBA" id="ARBA00022723"/>
    </source>
</evidence>
<dbReference type="OMA" id="DHICTKC"/>
<dbReference type="Gene3D" id="2.20.25.10">
    <property type="match status" value="1"/>
</dbReference>
<sequence>MMALQRSGGPAHAPQEAYAVLFCPQCGSLLDLPESKSAASCPLCNFHRSVEDMESIEVVVRSTPEDFRRRYGIEPLVKATHGNLGSETPSKDGRDRQRATVDEDCPSCGHRELEYYTLQLRSADEGQTVFYECTKCHHKFAQNT</sequence>
<comment type="similarity">
    <text evidence="7">Belongs to the archaeal rpoM/eukaryotic RPA12/RPB9/RPC11 RNA polymerase family.</text>
</comment>
<keyword evidence="13" id="KW-1185">Reference proteome</keyword>
<feature type="binding site" evidence="8">
    <location>
        <position position="44"/>
    </location>
    <ligand>
        <name>Zn(2+)</name>
        <dbReference type="ChEBI" id="CHEBI:29105"/>
        <label>1</label>
    </ligand>
</feature>
<evidence type="ECO:0000256" key="7">
    <source>
        <dbReference type="PIRNR" id="PIRNR005586"/>
    </source>
</evidence>
<dbReference type="GO" id="GO:0005730">
    <property type="term" value="C:nucleolus"/>
    <property type="evidence" value="ECO:0007669"/>
    <property type="project" value="UniProtKB-SubCell"/>
</dbReference>
<feature type="binding site" evidence="8">
    <location>
        <position position="41"/>
    </location>
    <ligand>
        <name>Zn(2+)</name>
        <dbReference type="ChEBI" id="CHEBI:29105"/>
        <label>1</label>
    </ligand>
</feature>
<feature type="binding site" evidence="8">
    <location>
        <position position="23"/>
    </location>
    <ligand>
        <name>Zn(2+)</name>
        <dbReference type="ChEBI" id="CHEBI:29105"/>
        <label>1</label>
    </ligand>
</feature>
<name>A0A1Y1IFX1_KLENI</name>
<feature type="region of interest" description="Disordered" evidence="10">
    <location>
        <begin position="79"/>
        <end position="103"/>
    </location>
</feature>
<evidence type="ECO:0000259" key="11">
    <source>
        <dbReference type="PROSITE" id="PS51133"/>
    </source>
</evidence>
<keyword evidence="3 8" id="KW-0479">Metal-binding</keyword>
<dbReference type="Proteomes" id="UP000054558">
    <property type="component" value="Unassembled WGS sequence"/>
</dbReference>
<proteinExistence type="inferred from homology"/>
<accession>A0A1Y1IFX1</accession>
<comment type="function">
    <text evidence="7">DNA-dependent RNA polymerase catalyzes the transcription of DNA into RNA using the four ribonucleoside triphosphates as substrates.</text>
</comment>
<feature type="binding site" evidence="8">
    <location>
        <position position="108"/>
    </location>
    <ligand>
        <name>Zn(2+)</name>
        <dbReference type="ChEBI" id="CHEBI:29105"/>
        <label>2</label>
    </ligand>
</feature>
<dbReference type="STRING" id="105231.A0A1Y1IFX1"/>
<dbReference type="InterPro" id="IPR001222">
    <property type="entry name" value="Znf_TFIIS"/>
</dbReference>
<dbReference type="OrthoDB" id="10056816at2759"/>
<dbReference type="PROSITE" id="PS00466">
    <property type="entry name" value="ZF_TFIIS_1"/>
    <property type="match status" value="1"/>
</dbReference>
<keyword evidence="7" id="KW-0804">Transcription</keyword>
<dbReference type="EMBL" id="DF237274">
    <property type="protein sequence ID" value="GAQ87008.1"/>
    <property type="molecule type" value="Genomic_DNA"/>
</dbReference>
<keyword evidence="4 9" id="KW-0863">Zinc-finger</keyword>